<dbReference type="AlphaFoldDB" id="A4SCD9"/>
<feature type="transmembrane region" description="Helical" evidence="1">
    <location>
        <begin position="27"/>
        <end position="49"/>
    </location>
</feature>
<reference evidence="2" key="1">
    <citation type="submission" date="2007-03" db="EMBL/GenBank/DDBJ databases">
        <title>Complete sequence of Prosthecochloris vibrioformis DSM 265.</title>
        <authorList>
            <consortium name="US DOE Joint Genome Institute"/>
            <person name="Copeland A."/>
            <person name="Lucas S."/>
            <person name="Lapidus A."/>
            <person name="Barry K."/>
            <person name="Detter J.C."/>
            <person name="Glavina del Rio T."/>
            <person name="Hammon N."/>
            <person name="Israni S."/>
            <person name="Pitluck S."/>
            <person name="Schmutz J."/>
            <person name="Larimer F."/>
            <person name="Land M."/>
            <person name="Hauser L."/>
            <person name="Mikhailova N."/>
            <person name="Li T."/>
            <person name="Overmann J."/>
            <person name="Schuster S.C."/>
            <person name="Bryant D.A."/>
            <person name="Richardson P."/>
        </authorList>
    </citation>
    <scope>NUCLEOTIDE SEQUENCE [LARGE SCALE GENOMIC DNA]</scope>
    <source>
        <strain evidence="2">DSM 265</strain>
    </source>
</reference>
<dbReference type="eggNOG" id="COG0457">
    <property type="taxonomic scope" value="Bacteria"/>
</dbReference>
<keyword evidence="1" id="KW-0472">Membrane</keyword>
<protein>
    <submittedName>
        <fullName evidence="2">Uncharacterized protein</fullName>
    </submittedName>
</protein>
<evidence type="ECO:0000313" key="2">
    <source>
        <dbReference type="EMBL" id="ABP36148.1"/>
    </source>
</evidence>
<evidence type="ECO:0000256" key="1">
    <source>
        <dbReference type="SAM" id="Phobius"/>
    </source>
</evidence>
<dbReference type="EMBL" id="CP000607">
    <property type="protein sequence ID" value="ABP36148.1"/>
    <property type="molecule type" value="Genomic_DNA"/>
</dbReference>
<keyword evidence="1" id="KW-0812">Transmembrane</keyword>
<proteinExistence type="predicted"/>
<dbReference type="KEGG" id="pvi:Cvib_0124"/>
<accession>A4SCD9</accession>
<organism evidence="2">
    <name type="scientific">Chlorobium phaeovibrioides (strain DSM 265 / 1930)</name>
    <name type="common">Prosthecochloris vibrioformis (strain DSM 265)</name>
    <dbReference type="NCBI Taxonomy" id="290318"/>
    <lineage>
        <taxon>Bacteria</taxon>
        <taxon>Pseudomonadati</taxon>
        <taxon>Chlorobiota</taxon>
        <taxon>Chlorobiia</taxon>
        <taxon>Chlorobiales</taxon>
        <taxon>Chlorobiaceae</taxon>
        <taxon>Chlorobium/Pelodictyon group</taxon>
        <taxon>Chlorobium</taxon>
    </lineage>
</organism>
<name>A4SCD9_CHLPM</name>
<sequence length="288" mass="31868">MLSDTFQNPILKTWLMLEKFTLINNPLTIIGVFAAVTELGATVVLPVLSLENQGIYLWFLMAFPVLLVVLFFTTLLFNHRVMYAPSDFKDESDFFRSFRPASQEARERKLLVQLGHHAKGQEAGASPSCSGGVEGILDGNIRARYSLAEERAMNQIAMELRVPVMRNMSCSTGDGSYVFDGLVRAPERTIAVEVQYFGYGEAVAARFKREFSRILDLAERFPEAIRGNFSLILAVVVDGPEDDVGELALRLREGLGEVPFPVDVKVFSMAELRGSSWDSSSADAVKAG</sequence>
<dbReference type="STRING" id="290318.Cvib_0124"/>
<keyword evidence="1" id="KW-1133">Transmembrane helix</keyword>
<gene>
    <name evidence="2" type="ordered locus">Cvib_0124</name>
</gene>
<dbReference type="HOGENOM" id="CLU_989632_0_0_10"/>
<feature type="transmembrane region" description="Helical" evidence="1">
    <location>
        <begin position="55"/>
        <end position="77"/>
    </location>
</feature>